<feature type="active site" description="Proton donor" evidence="4">
    <location>
        <position position="212"/>
    </location>
</feature>
<dbReference type="Gene3D" id="3.20.20.80">
    <property type="entry name" value="Glycosidases"/>
    <property type="match status" value="1"/>
</dbReference>
<dbReference type="SUPFAM" id="SSF51011">
    <property type="entry name" value="Glycosyl hydrolase domain"/>
    <property type="match status" value="1"/>
</dbReference>
<dbReference type="EMBL" id="FNGF01000001">
    <property type="protein sequence ID" value="SDK58974.1"/>
    <property type="molecule type" value="Genomic_DNA"/>
</dbReference>
<dbReference type="RefSeq" id="WP_091042736.1">
    <property type="nucleotide sequence ID" value="NZ_FNGF01000001.1"/>
</dbReference>
<dbReference type="InterPro" id="IPR051923">
    <property type="entry name" value="Glycosyl_Hydrolase_39"/>
</dbReference>
<feature type="region of interest" description="Disordered" evidence="5">
    <location>
        <begin position="1"/>
        <end position="30"/>
    </location>
</feature>
<dbReference type="InterPro" id="IPR000514">
    <property type="entry name" value="Glyco_hydro_39"/>
</dbReference>
<keyword evidence="2" id="KW-0378">Hydrolase</keyword>
<dbReference type="OrthoDB" id="9776971at2"/>
<evidence type="ECO:0000256" key="1">
    <source>
        <dbReference type="ARBA" id="ARBA00008875"/>
    </source>
</evidence>
<protein>
    <submittedName>
        <fullName evidence="7">Xylan 1,4-beta-xylosidase</fullName>
    </submittedName>
</protein>
<dbReference type="AlphaFoldDB" id="A0A1G9D5J6"/>
<feature type="domain" description="Glycosyl hydrolases family 39 N-terminal catalytic" evidence="6">
    <location>
        <begin position="35"/>
        <end position="535"/>
    </location>
</feature>
<keyword evidence="3" id="KW-0326">Glycosidase</keyword>
<dbReference type="PANTHER" id="PTHR12631">
    <property type="entry name" value="ALPHA-L-IDURONIDASE"/>
    <property type="match status" value="1"/>
</dbReference>
<evidence type="ECO:0000256" key="5">
    <source>
        <dbReference type="SAM" id="MobiDB-lite"/>
    </source>
</evidence>
<sequence>MANTTRSSEHAGHNRVHPTAARSDPDPRHVREAEVRIDAAAPSGALAPIWASMGYDEINYTYRPDGKRLLGAIGEFSPQAFHVRPHYMFCSGSGWGQPHWGNGNVYHEDAEGNPFYDFTLLDETYDAIVGAGHHVLVELGFTPKDLVPEKAKDVFPVISSPTVYSAYEHGLWSFPPKDYGKWAGLCAATAAHVLERYGAEEVATWVWELWNEPDIFYWRGTPQQYYDLYTVTVEAIRSVLPDARVGGPSVTGGDAGVEFLRGFLEHCKETGTPLDYVSFHTKGSAFTPWRTYGPIGAPAPVQESPSSMKMLFEVDRLLAVMGEFPEYAGLPALIDECDAGVPAHHSAYDNPNFRFQNTEYYPVFQAKLMKKLLDLSDAYRGNIEQATTWSFYFEGERYFEGTRSWTTQGGIEKPFMNAYRLFARLGGERLPAQSDASFPIDDLSGREYGMPEEVDALASIGADGTVTALVWRHGDDQYAQDAEPTAAVLAFSGLAAASYTATEYRIDADHSNAHTVWEALGSPQEPDAEDLARIHSRQGLETLGEPRAVDVEGGALRYETALPLPSVSLVVLEPR</sequence>
<keyword evidence="8" id="KW-1185">Reference proteome</keyword>
<dbReference type="PANTHER" id="PTHR12631:SF8">
    <property type="entry name" value="ALPHA-L-IDURONIDASE"/>
    <property type="match status" value="1"/>
</dbReference>
<dbReference type="InterPro" id="IPR049166">
    <property type="entry name" value="GH39_cat"/>
</dbReference>
<organism evidence="7 8">
    <name type="scientific">Glycomyces sambucus</name>
    <dbReference type="NCBI Taxonomy" id="380244"/>
    <lineage>
        <taxon>Bacteria</taxon>
        <taxon>Bacillati</taxon>
        <taxon>Actinomycetota</taxon>
        <taxon>Actinomycetes</taxon>
        <taxon>Glycomycetales</taxon>
        <taxon>Glycomycetaceae</taxon>
        <taxon>Glycomyces</taxon>
    </lineage>
</organism>
<dbReference type="Proteomes" id="UP000198662">
    <property type="component" value="Unassembled WGS sequence"/>
</dbReference>
<evidence type="ECO:0000256" key="2">
    <source>
        <dbReference type="ARBA" id="ARBA00022801"/>
    </source>
</evidence>
<evidence type="ECO:0000313" key="8">
    <source>
        <dbReference type="Proteomes" id="UP000198662"/>
    </source>
</evidence>
<dbReference type="PRINTS" id="PR00745">
    <property type="entry name" value="GLHYDRLASE39"/>
</dbReference>
<evidence type="ECO:0000256" key="3">
    <source>
        <dbReference type="ARBA" id="ARBA00023295"/>
    </source>
</evidence>
<dbReference type="InterPro" id="IPR017853">
    <property type="entry name" value="GH"/>
</dbReference>
<evidence type="ECO:0000256" key="4">
    <source>
        <dbReference type="PIRSR" id="PIRSR600514-1"/>
    </source>
</evidence>
<dbReference type="Gene3D" id="2.60.40.1500">
    <property type="entry name" value="Glycosyl hydrolase domain, family 39"/>
    <property type="match status" value="1"/>
</dbReference>
<reference evidence="8" key="1">
    <citation type="submission" date="2016-10" db="EMBL/GenBank/DDBJ databases">
        <authorList>
            <person name="Varghese N."/>
            <person name="Submissions S."/>
        </authorList>
    </citation>
    <scope>NUCLEOTIDE SEQUENCE [LARGE SCALE GENOMIC DNA]</scope>
    <source>
        <strain evidence="8">CGMCC 4.3147</strain>
    </source>
</reference>
<comment type="similarity">
    <text evidence="1">Belongs to the glycosyl hydrolase 39 family.</text>
</comment>
<gene>
    <name evidence="7" type="ORF">SAMN05216298_0681</name>
</gene>
<evidence type="ECO:0000313" key="7">
    <source>
        <dbReference type="EMBL" id="SDK58974.1"/>
    </source>
</evidence>
<evidence type="ECO:0000259" key="6">
    <source>
        <dbReference type="Pfam" id="PF01229"/>
    </source>
</evidence>
<dbReference type="GO" id="GO:0005975">
    <property type="term" value="P:carbohydrate metabolic process"/>
    <property type="evidence" value="ECO:0007669"/>
    <property type="project" value="InterPro"/>
</dbReference>
<dbReference type="Pfam" id="PF01229">
    <property type="entry name" value="Glyco_hydro_39"/>
    <property type="match status" value="1"/>
</dbReference>
<dbReference type="STRING" id="380244.SAMN05216298_0681"/>
<name>A0A1G9D5J6_9ACTN</name>
<proteinExistence type="inferred from homology"/>
<dbReference type="SUPFAM" id="SSF51445">
    <property type="entry name" value="(Trans)glycosidases"/>
    <property type="match status" value="1"/>
</dbReference>
<dbReference type="GO" id="GO:0004553">
    <property type="term" value="F:hydrolase activity, hydrolyzing O-glycosyl compounds"/>
    <property type="evidence" value="ECO:0007669"/>
    <property type="project" value="InterPro"/>
</dbReference>
<accession>A0A1G9D5J6</accession>